<dbReference type="Gene3D" id="1.10.340.70">
    <property type="match status" value="1"/>
</dbReference>
<dbReference type="Pfam" id="PF00665">
    <property type="entry name" value="rve"/>
    <property type="match status" value="1"/>
</dbReference>
<dbReference type="GeneTree" id="ENSGT01060000248608"/>
<feature type="domain" description="Reverse transcriptase" evidence="11">
    <location>
        <begin position="210"/>
        <end position="389"/>
    </location>
</feature>
<accession>A0A3Q3APQ7</accession>
<dbReference type="GO" id="GO:0015074">
    <property type="term" value="P:DNA integration"/>
    <property type="evidence" value="ECO:0007669"/>
    <property type="project" value="InterPro"/>
</dbReference>
<dbReference type="GO" id="GO:0003964">
    <property type="term" value="F:RNA-directed DNA polymerase activity"/>
    <property type="evidence" value="ECO:0007669"/>
    <property type="project" value="UniProtKB-KW"/>
</dbReference>
<evidence type="ECO:0000256" key="2">
    <source>
        <dbReference type="ARBA" id="ARBA00012180"/>
    </source>
</evidence>
<dbReference type="Proteomes" id="UP000264800">
    <property type="component" value="Unplaced"/>
</dbReference>
<dbReference type="SUPFAM" id="SSF53098">
    <property type="entry name" value="Ribonuclease H-like"/>
    <property type="match status" value="1"/>
</dbReference>
<sequence>MLILPAELSIQGNKTSTQVFIDSGADSEFIDEAFAKSLGIEIIPSHNDHKITALDGHVLAQDNSETRPIQLSICGNHHETLKFFVIHSPDLPVILGATWLTNHNPRIDWVKREITGWAEKCSASCLLDAVLDSSQSDDKPENYPDISKVPPEYLDLKEVFSKVKATSLPPHRPYDCPIDLLAGSVPPRGRLFSLSRPEQEAMAKYIKESLQACIIRPSVSPAGARFFFVGKKDGSLRPCIDYRGLNNITIKNKYPLPLMSSAFDLIQGAKFFIKLDLRNVYHLIRIREGDEWKTAFNTPSGHYEYLVMPFGLTNAPAVFQSLVNDLLCDMINQFVFVYLDDILIFSRDLVSHRDHVRRVLLRLLQNKLHVKAEKCEFHQTTTSFLGFNISPNQVSMDQAKVTAINDWPVSKDRKSLQRFLGFANFYRKFIKSFSQVAAPLHALTSVKNQFTWNQDAQTAFDQLRDLFTKAPILHSLDEDRQFIVEVDASSSGVGAVLSQVFDDNQLHPCAFFSKRLTCAERNYDVGEREFLAVKLALEEWRHWLERAKEPFVIWTDHKNLEYLKTAKRLSSRQARWALFFSRFTSPTGLAKRTQRRMLSHGSMKENWWIRNPDQRSSSCQTVRLSITKLEEDLRQALQEHPSPSACPSDRMFVPPELRTKVLTFCHNSKIFCHPGITKTLSVVKSQFWWDSLNRDVQEFVSACPQCARAKVSRRRPVGLLSHIAMDFITGLPASSGNSVILTNIDRFSKMVHLVPLKKLPTSKELADIMAREVFRLHGIPKDIVSDRGPQFISKFWREFCNLLDISTSLSSGFHPQTDGQTERANQEIETKLRLLCSSEPARWSDNLPWVEHAM</sequence>
<dbReference type="Pfam" id="PF17921">
    <property type="entry name" value="Integrase_H2C2"/>
    <property type="match status" value="1"/>
</dbReference>
<evidence type="ECO:0000256" key="6">
    <source>
        <dbReference type="ARBA" id="ARBA00022722"/>
    </source>
</evidence>
<dbReference type="Ensembl" id="ENSKMAT00000013676.1">
    <property type="protein sequence ID" value="ENSKMAP00000013469.1"/>
    <property type="gene ID" value="ENSKMAG00000010098.1"/>
</dbReference>
<keyword evidence="4" id="KW-0808">Transferase</keyword>
<dbReference type="Pfam" id="PF00078">
    <property type="entry name" value="RVT_1"/>
    <property type="match status" value="1"/>
</dbReference>
<dbReference type="OMA" id="KENWWIR"/>
<dbReference type="CDD" id="cd01647">
    <property type="entry name" value="RT_LTR"/>
    <property type="match status" value="1"/>
</dbReference>
<dbReference type="CDD" id="cd00303">
    <property type="entry name" value="retropepsin_like"/>
    <property type="match status" value="1"/>
</dbReference>
<keyword evidence="9" id="KW-0695">RNA-directed DNA polymerase</keyword>
<reference evidence="13" key="2">
    <citation type="submission" date="2025-09" db="UniProtKB">
        <authorList>
            <consortium name="Ensembl"/>
        </authorList>
    </citation>
    <scope>IDENTIFICATION</scope>
</reference>
<dbReference type="CDD" id="cd09274">
    <property type="entry name" value="RNase_HI_RT_Ty3"/>
    <property type="match status" value="1"/>
</dbReference>
<dbReference type="EC" id="3.1.26.4" evidence="2"/>
<name>A0A3Q3APQ7_KRYMA</name>
<dbReference type="Pfam" id="PF17917">
    <property type="entry name" value="RT_RNaseH"/>
    <property type="match status" value="1"/>
</dbReference>
<dbReference type="Gene3D" id="3.30.70.270">
    <property type="match status" value="2"/>
</dbReference>
<dbReference type="PROSITE" id="PS50878">
    <property type="entry name" value="RT_POL"/>
    <property type="match status" value="1"/>
</dbReference>
<dbReference type="Gene3D" id="3.10.10.10">
    <property type="entry name" value="HIV Type 1 Reverse Transcriptase, subunit A, domain 1"/>
    <property type="match status" value="1"/>
</dbReference>
<reference evidence="13" key="1">
    <citation type="submission" date="2025-08" db="UniProtKB">
        <authorList>
            <consortium name="Ensembl"/>
        </authorList>
    </citation>
    <scope>IDENTIFICATION</scope>
</reference>
<evidence type="ECO:0000256" key="10">
    <source>
        <dbReference type="ARBA" id="ARBA00039658"/>
    </source>
</evidence>
<evidence type="ECO:0000313" key="13">
    <source>
        <dbReference type="Ensembl" id="ENSKMAP00000013469.1"/>
    </source>
</evidence>
<dbReference type="Gene3D" id="2.40.70.10">
    <property type="entry name" value="Acid Proteases"/>
    <property type="match status" value="1"/>
</dbReference>
<dbReference type="InterPro" id="IPR050951">
    <property type="entry name" value="Retrovirus_Pol_polyprotein"/>
</dbReference>
<keyword evidence="14" id="KW-1185">Reference proteome</keyword>
<evidence type="ECO:0000256" key="5">
    <source>
        <dbReference type="ARBA" id="ARBA00022695"/>
    </source>
</evidence>
<feature type="domain" description="Integrase catalytic" evidence="12">
    <location>
        <begin position="712"/>
        <end position="854"/>
    </location>
</feature>
<proteinExistence type="inferred from homology"/>
<dbReference type="InterPro" id="IPR000477">
    <property type="entry name" value="RT_dom"/>
</dbReference>
<evidence type="ECO:0000256" key="3">
    <source>
        <dbReference type="ARBA" id="ARBA00012493"/>
    </source>
</evidence>
<evidence type="ECO:0000256" key="9">
    <source>
        <dbReference type="ARBA" id="ARBA00022918"/>
    </source>
</evidence>
<dbReference type="InterPro" id="IPR043128">
    <property type="entry name" value="Rev_trsase/Diguanyl_cyclase"/>
</dbReference>
<evidence type="ECO:0000259" key="12">
    <source>
        <dbReference type="PROSITE" id="PS50994"/>
    </source>
</evidence>
<keyword evidence="6" id="KW-0540">Nuclease</keyword>
<dbReference type="InterPro" id="IPR036397">
    <property type="entry name" value="RNaseH_sf"/>
</dbReference>
<dbReference type="Pfam" id="PF08284">
    <property type="entry name" value="RVP_2"/>
    <property type="match status" value="1"/>
</dbReference>
<evidence type="ECO:0000256" key="1">
    <source>
        <dbReference type="ARBA" id="ARBA00010879"/>
    </source>
</evidence>
<dbReference type="PANTHER" id="PTHR37984">
    <property type="entry name" value="PROTEIN CBG26694"/>
    <property type="match status" value="1"/>
</dbReference>
<dbReference type="FunFam" id="3.10.20.370:FF:000003">
    <property type="entry name" value="Transposon Tf2-6 polyprotein"/>
    <property type="match status" value="1"/>
</dbReference>
<dbReference type="InterPro" id="IPR021109">
    <property type="entry name" value="Peptidase_aspartic_dom_sf"/>
</dbReference>
<dbReference type="InterPro" id="IPR001584">
    <property type="entry name" value="Integrase_cat-core"/>
</dbReference>
<keyword evidence="7" id="KW-0255">Endonuclease</keyword>
<dbReference type="GO" id="GO:0003676">
    <property type="term" value="F:nucleic acid binding"/>
    <property type="evidence" value="ECO:0007669"/>
    <property type="project" value="InterPro"/>
</dbReference>
<dbReference type="InterPro" id="IPR043502">
    <property type="entry name" value="DNA/RNA_pol_sf"/>
</dbReference>
<dbReference type="Gene3D" id="3.30.420.10">
    <property type="entry name" value="Ribonuclease H-like superfamily/Ribonuclease H"/>
    <property type="match status" value="1"/>
</dbReference>
<dbReference type="AlphaFoldDB" id="A0A3Q3APQ7"/>
<dbReference type="SUPFAM" id="SSF50630">
    <property type="entry name" value="Acid proteases"/>
    <property type="match status" value="1"/>
</dbReference>
<evidence type="ECO:0000256" key="4">
    <source>
        <dbReference type="ARBA" id="ARBA00022679"/>
    </source>
</evidence>
<dbReference type="SUPFAM" id="SSF56672">
    <property type="entry name" value="DNA/RNA polymerases"/>
    <property type="match status" value="1"/>
</dbReference>
<dbReference type="PROSITE" id="PS50994">
    <property type="entry name" value="INTEGRASE"/>
    <property type="match status" value="1"/>
</dbReference>
<comment type="similarity">
    <text evidence="1">Belongs to the beta type-B retroviral polymerase family. HERV class-II K(HML-2) pol subfamily.</text>
</comment>
<keyword evidence="5" id="KW-0548">Nucleotidyltransferase</keyword>
<protein>
    <recommendedName>
        <fullName evidence="10">Gypsy retrotransposon integrase-like protein 1</fullName>
        <ecNumber evidence="3">2.7.7.49</ecNumber>
        <ecNumber evidence="2">3.1.26.4</ecNumber>
    </recommendedName>
</protein>
<evidence type="ECO:0000259" key="11">
    <source>
        <dbReference type="PROSITE" id="PS50878"/>
    </source>
</evidence>
<organism evidence="13 14">
    <name type="scientific">Kryptolebias marmoratus</name>
    <name type="common">Mangrove killifish</name>
    <name type="synonym">Rivulus marmoratus</name>
    <dbReference type="NCBI Taxonomy" id="37003"/>
    <lineage>
        <taxon>Eukaryota</taxon>
        <taxon>Metazoa</taxon>
        <taxon>Chordata</taxon>
        <taxon>Craniata</taxon>
        <taxon>Vertebrata</taxon>
        <taxon>Euteleostomi</taxon>
        <taxon>Actinopterygii</taxon>
        <taxon>Neopterygii</taxon>
        <taxon>Teleostei</taxon>
        <taxon>Neoteleostei</taxon>
        <taxon>Acanthomorphata</taxon>
        <taxon>Ovalentaria</taxon>
        <taxon>Atherinomorphae</taxon>
        <taxon>Cyprinodontiformes</taxon>
        <taxon>Rivulidae</taxon>
        <taxon>Kryptolebias</taxon>
    </lineage>
</organism>
<dbReference type="EC" id="2.7.7.49" evidence="3"/>
<dbReference type="InterPro" id="IPR012337">
    <property type="entry name" value="RNaseH-like_sf"/>
</dbReference>
<keyword evidence="8" id="KW-0378">Hydrolase</keyword>
<dbReference type="InterPro" id="IPR041373">
    <property type="entry name" value="RT_RNaseH"/>
</dbReference>
<dbReference type="InterPro" id="IPR041588">
    <property type="entry name" value="Integrase_H2C2"/>
</dbReference>
<dbReference type="PANTHER" id="PTHR37984:SF5">
    <property type="entry name" value="PROTEIN NYNRIN-LIKE"/>
    <property type="match status" value="1"/>
</dbReference>
<dbReference type="FunFam" id="3.30.70.270:FF:000020">
    <property type="entry name" value="Transposon Tf2-6 polyprotein-like Protein"/>
    <property type="match status" value="1"/>
</dbReference>
<dbReference type="STRING" id="37003.ENSKMAP00000013469"/>
<evidence type="ECO:0000256" key="7">
    <source>
        <dbReference type="ARBA" id="ARBA00022759"/>
    </source>
</evidence>
<dbReference type="GO" id="GO:0004523">
    <property type="term" value="F:RNA-DNA hybrid ribonuclease activity"/>
    <property type="evidence" value="ECO:0007669"/>
    <property type="project" value="UniProtKB-EC"/>
</dbReference>
<evidence type="ECO:0000256" key="8">
    <source>
        <dbReference type="ARBA" id="ARBA00022801"/>
    </source>
</evidence>
<dbReference type="FunFam" id="1.10.340.70:FF:000001">
    <property type="entry name" value="Retrovirus-related Pol polyprotein from transposon gypsy-like Protein"/>
    <property type="match status" value="1"/>
</dbReference>
<evidence type="ECO:0000313" key="14">
    <source>
        <dbReference type="Proteomes" id="UP000264800"/>
    </source>
</evidence>